<dbReference type="AlphaFoldDB" id="A0A4Y7PRA4"/>
<dbReference type="Proteomes" id="UP000294933">
    <property type="component" value="Unassembled WGS sequence"/>
</dbReference>
<dbReference type="EMBL" id="ML170228">
    <property type="protein sequence ID" value="TDL17109.1"/>
    <property type="molecule type" value="Genomic_DNA"/>
</dbReference>
<keyword evidence="3" id="KW-1185">Reference proteome</keyword>
<protein>
    <submittedName>
        <fullName evidence="2">Uncharacterized protein</fullName>
    </submittedName>
</protein>
<proteinExistence type="predicted"/>
<evidence type="ECO:0000256" key="1">
    <source>
        <dbReference type="SAM" id="MobiDB-lite"/>
    </source>
</evidence>
<evidence type="ECO:0000313" key="3">
    <source>
        <dbReference type="Proteomes" id="UP000294933"/>
    </source>
</evidence>
<feature type="compositionally biased region" description="Polar residues" evidence="1">
    <location>
        <begin position="65"/>
        <end position="78"/>
    </location>
</feature>
<accession>A0A4Y7PRA4</accession>
<organism evidence="2 3">
    <name type="scientific">Rickenella mellea</name>
    <dbReference type="NCBI Taxonomy" id="50990"/>
    <lineage>
        <taxon>Eukaryota</taxon>
        <taxon>Fungi</taxon>
        <taxon>Dikarya</taxon>
        <taxon>Basidiomycota</taxon>
        <taxon>Agaricomycotina</taxon>
        <taxon>Agaricomycetes</taxon>
        <taxon>Hymenochaetales</taxon>
        <taxon>Rickenellaceae</taxon>
        <taxon>Rickenella</taxon>
    </lineage>
</organism>
<dbReference type="VEuPathDB" id="FungiDB:BD410DRAFT_843911"/>
<evidence type="ECO:0000313" key="2">
    <source>
        <dbReference type="EMBL" id="TDL17109.1"/>
    </source>
</evidence>
<sequence length="190" mass="20900">MKVVGVVPNVAPQLRRTRTAARKGKFDRLLPFNHHHQRALPPLPLTFSPPTPVDVPHELRDVDPSLTSLSPRGSTVSCGTDDMGGTRDLAQPRDLRASNPSRSHRRPGRAIGTQPGYPGFPGGQMLIQAQALARPTDSLCHTTYLDTHHFHSHREVRQERLFAAERTPTAGLTWAAIASTHERHPASSTE</sequence>
<gene>
    <name evidence="2" type="ORF">BD410DRAFT_843911</name>
</gene>
<feature type="region of interest" description="Disordered" evidence="1">
    <location>
        <begin position="64"/>
        <end position="116"/>
    </location>
</feature>
<reference evidence="2 3" key="1">
    <citation type="submission" date="2018-06" db="EMBL/GenBank/DDBJ databases">
        <title>A transcriptomic atlas of mushroom development highlights an independent origin of complex multicellularity.</title>
        <authorList>
            <consortium name="DOE Joint Genome Institute"/>
            <person name="Krizsan K."/>
            <person name="Almasi E."/>
            <person name="Merenyi Z."/>
            <person name="Sahu N."/>
            <person name="Viragh M."/>
            <person name="Koszo T."/>
            <person name="Mondo S."/>
            <person name="Kiss B."/>
            <person name="Balint B."/>
            <person name="Kues U."/>
            <person name="Barry K."/>
            <person name="Hegedus J.C."/>
            <person name="Henrissat B."/>
            <person name="Johnson J."/>
            <person name="Lipzen A."/>
            <person name="Ohm R."/>
            <person name="Nagy I."/>
            <person name="Pangilinan J."/>
            <person name="Yan J."/>
            <person name="Xiong Y."/>
            <person name="Grigoriev I.V."/>
            <person name="Hibbett D.S."/>
            <person name="Nagy L.G."/>
        </authorList>
    </citation>
    <scope>NUCLEOTIDE SEQUENCE [LARGE SCALE GENOMIC DNA]</scope>
    <source>
        <strain evidence="2 3">SZMC22713</strain>
    </source>
</reference>
<name>A0A4Y7PRA4_9AGAM</name>